<name>A0AAP2G353_9BACT</name>
<reference evidence="1 2" key="1">
    <citation type="submission" date="2021-05" db="EMBL/GenBank/DDBJ databases">
        <authorList>
            <person name="Zhang Z.D."/>
            <person name="Osman G."/>
        </authorList>
    </citation>
    <scope>NUCLEOTIDE SEQUENCE [LARGE SCALE GENOMIC DNA]</scope>
    <source>
        <strain evidence="1 2">KCTC 32217</strain>
    </source>
</reference>
<protein>
    <submittedName>
        <fullName evidence="1">Copper resistance protein NlpE N-terminal domain-containing protein</fullName>
    </submittedName>
</protein>
<dbReference type="EMBL" id="JAHCMY010000001">
    <property type="protein sequence ID" value="MBS9522696.1"/>
    <property type="molecule type" value="Genomic_DNA"/>
</dbReference>
<keyword evidence="2" id="KW-1185">Reference proteome</keyword>
<dbReference type="Proteomes" id="UP001319104">
    <property type="component" value="Unassembled WGS sequence"/>
</dbReference>
<evidence type="ECO:0000313" key="1">
    <source>
        <dbReference type="EMBL" id="MBS9522696.1"/>
    </source>
</evidence>
<proteinExistence type="predicted"/>
<dbReference type="InterPro" id="IPR007298">
    <property type="entry name" value="Cu-R_lipoprotein_NlpE"/>
</dbReference>
<dbReference type="Gene3D" id="2.40.128.640">
    <property type="match status" value="1"/>
</dbReference>
<dbReference type="PROSITE" id="PS51257">
    <property type="entry name" value="PROKAR_LIPOPROTEIN"/>
    <property type="match status" value="1"/>
</dbReference>
<organism evidence="1 2">
    <name type="scientific">Litoribacter ruber</name>
    <dbReference type="NCBI Taxonomy" id="702568"/>
    <lineage>
        <taxon>Bacteria</taxon>
        <taxon>Pseudomonadati</taxon>
        <taxon>Bacteroidota</taxon>
        <taxon>Cytophagia</taxon>
        <taxon>Cytophagales</taxon>
        <taxon>Cyclobacteriaceae</taxon>
        <taxon>Litoribacter</taxon>
    </lineage>
</organism>
<dbReference type="RefSeq" id="WP_213943587.1">
    <property type="nucleotide sequence ID" value="NZ_JAHCMY010000001.1"/>
</dbReference>
<comment type="caution">
    <text evidence="1">The sequence shown here is derived from an EMBL/GenBank/DDBJ whole genome shotgun (WGS) entry which is preliminary data.</text>
</comment>
<sequence>MKTALTSTVILLGLLACESKETHHTSPADRQREEVNLGGLEESNWVTYQGSIPCADCERIEIEIRLENYEQERSGEFDLYETYVGTRDGDRTVESFGSYEIQRLPDSEDQMIVLNTENNRLIRLSLEDNGDLTLLDQEGQKIESSLNYSLKRK</sequence>
<accession>A0AAP2G353</accession>
<dbReference type="Pfam" id="PF04170">
    <property type="entry name" value="NlpE"/>
    <property type="match status" value="1"/>
</dbReference>
<evidence type="ECO:0000313" key="2">
    <source>
        <dbReference type="Proteomes" id="UP001319104"/>
    </source>
</evidence>
<gene>
    <name evidence="1" type="ORF">KI659_01595</name>
</gene>
<dbReference type="AlphaFoldDB" id="A0AAP2G353"/>